<dbReference type="PROSITE" id="PS50206">
    <property type="entry name" value="RHODANESE_3"/>
    <property type="match status" value="1"/>
</dbReference>
<dbReference type="GO" id="GO:0016740">
    <property type="term" value="F:transferase activity"/>
    <property type="evidence" value="ECO:0007669"/>
    <property type="project" value="UniProtKB-KW"/>
</dbReference>
<dbReference type="SUPFAM" id="SSF52821">
    <property type="entry name" value="Rhodanese/Cell cycle control phosphatase"/>
    <property type="match status" value="1"/>
</dbReference>
<keyword evidence="2" id="KW-0808">Transferase</keyword>
<dbReference type="CDD" id="cd00158">
    <property type="entry name" value="RHOD"/>
    <property type="match status" value="1"/>
</dbReference>
<dbReference type="Proteomes" id="UP000027936">
    <property type="component" value="Unassembled WGS sequence"/>
</dbReference>
<evidence type="ECO:0000313" key="3">
    <source>
        <dbReference type="Proteomes" id="UP000027936"/>
    </source>
</evidence>
<evidence type="ECO:0000313" key="2">
    <source>
        <dbReference type="EMBL" id="KEF35973.1"/>
    </source>
</evidence>
<dbReference type="Pfam" id="PF00581">
    <property type="entry name" value="Rhodanese"/>
    <property type="match status" value="1"/>
</dbReference>
<evidence type="ECO:0000259" key="1">
    <source>
        <dbReference type="PROSITE" id="PS50206"/>
    </source>
</evidence>
<dbReference type="InterPro" id="IPR036873">
    <property type="entry name" value="Rhodanese-like_dom_sf"/>
</dbReference>
<protein>
    <submittedName>
        <fullName evidence="2">Rhodanese-related sulfurtransferase</fullName>
    </submittedName>
</protein>
<dbReference type="OrthoDB" id="9800872at2"/>
<gene>
    <name evidence="2" type="ORF">M670_04863</name>
</gene>
<dbReference type="PATRIC" id="fig|1348973.3.peg.4734"/>
<organism evidence="2 3">
    <name type="scientific">Schinkia azotoformans MEV2011</name>
    <dbReference type="NCBI Taxonomy" id="1348973"/>
    <lineage>
        <taxon>Bacteria</taxon>
        <taxon>Bacillati</taxon>
        <taxon>Bacillota</taxon>
        <taxon>Bacilli</taxon>
        <taxon>Bacillales</taxon>
        <taxon>Bacillaceae</taxon>
        <taxon>Calidifontibacillus/Schinkia group</taxon>
        <taxon>Schinkia</taxon>
    </lineage>
</organism>
<dbReference type="Gene3D" id="3.40.250.10">
    <property type="entry name" value="Rhodanese-like domain"/>
    <property type="match status" value="1"/>
</dbReference>
<dbReference type="RefSeq" id="WP_035199014.1">
    <property type="nucleotide sequence ID" value="NZ_JJRY01000040.1"/>
</dbReference>
<reference evidence="2 3" key="1">
    <citation type="submission" date="2014-04" db="EMBL/GenBank/DDBJ databases">
        <title>Draft genome sequence of Bacillus azotoformans MEV2011, a (co-) denitrifying strain unable to grow in the presence of oxygen.</title>
        <authorList>
            <person name="Nielsen M."/>
            <person name="Schreiber L."/>
            <person name="Finster K."/>
            <person name="Schramm A."/>
        </authorList>
    </citation>
    <scope>NUCLEOTIDE SEQUENCE [LARGE SCALE GENOMIC DNA]</scope>
    <source>
        <strain evidence="2 3">MEV2011</strain>
    </source>
</reference>
<name>A0A072NGC2_SCHAZ</name>
<dbReference type="SMART" id="SM00450">
    <property type="entry name" value="RHOD"/>
    <property type="match status" value="1"/>
</dbReference>
<accession>A0A072NGC2</accession>
<dbReference type="PANTHER" id="PTHR43031">
    <property type="entry name" value="FAD-DEPENDENT OXIDOREDUCTASE"/>
    <property type="match status" value="1"/>
</dbReference>
<comment type="caution">
    <text evidence="2">The sequence shown here is derived from an EMBL/GenBank/DDBJ whole genome shotgun (WGS) entry which is preliminary data.</text>
</comment>
<dbReference type="InterPro" id="IPR050229">
    <property type="entry name" value="GlpE_sulfurtransferase"/>
</dbReference>
<sequence length="98" mass="10776">MKQISAKEVETLINEGKKIDIIDVREDFEVATGKIPGAVHIPIGSIEFRMDELDKSKEYIIVCHSGARSGAVTRFLEGHGFNATNMSGGVVEWEGEIE</sequence>
<dbReference type="EMBL" id="JJRY01000040">
    <property type="protein sequence ID" value="KEF35973.1"/>
    <property type="molecule type" value="Genomic_DNA"/>
</dbReference>
<feature type="domain" description="Rhodanese" evidence="1">
    <location>
        <begin position="15"/>
        <end position="98"/>
    </location>
</feature>
<dbReference type="InterPro" id="IPR001763">
    <property type="entry name" value="Rhodanese-like_dom"/>
</dbReference>
<dbReference type="AlphaFoldDB" id="A0A072NGC2"/>
<dbReference type="PANTHER" id="PTHR43031:SF17">
    <property type="entry name" value="SULFURTRANSFERASE YTWF-RELATED"/>
    <property type="match status" value="1"/>
</dbReference>
<proteinExistence type="predicted"/>